<dbReference type="Pfam" id="PF00072">
    <property type="entry name" value="Response_reg"/>
    <property type="match status" value="1"/>
</dbReference>
<evidence type="ECO:0000313" key="13">
    <source>
        <dbReference type="Proteomes" id="UP000706580"/>
    </source>
</evidence>
<dbReference type="InterPro" id="IPR051271">
    <property type="entry name" value="2C-system_Tx_regulators"/>
</dbReference>
<evidence type="ECO:0000256" key="7">
    <source>
        <dbReference type="ARBA" id="ARBA00023159"/>
    </source>
</evidence>
<dbReference type="InterPro" id="IPR001789">
    <property type="entry name" value="Sig_transdc_resp-reg_receiver"/>
</dbReference>
<keyword evidence="8 9" id="KW-0804">Transcription</keyword>
<dbReference type="InterPro" id="IPR011006">
    <property type="entry name" value="CheY-like_superfamily"/>
</dbReference>
<dbReference type="PIRSF" id="PIRSF006171">
    <property type="entry name" value="RR_citrat_malat"/>
    <property type="match status" value="1"/>
</dbReference>
<sequence>MIHVLIVDDDAMVADLNRQYVDRVEGFCCCGIATSLAEAEAVLHSPARQVDLILLDVYMQRDSGLSLLPTIRASGRKTDVIMITSASDATTLQTAMHYGVVDYLIKPFQFPRFAEALNGWCKKKQLMDSHQYYEQADVDRLLRGGAPELADSRRLPKGLTPQTLRTLCLWIDAHPGTEFSTDDLANAVNISRVSCRKYLIWLAQVNILHTSIHYGATGRPVYRYRLRPEQIALLRQYCHQE</sequence>
<dbReference type="SMART" id="SM00448">
    <property type="entry name" value="REC"/>
    <property type="match status" value="1"/>
</dbReference>
<feature type="modified residue" description="4-aspartylphosphate" evidence="10">
    <location>
        <position position="56"/>
    </location>
</feature>
<proteinExistence type="predicted"/>
<evidence type="ECO:0000256" key="10">
    <source>
        <dbReference type="PROSITE-ProRule" id="PRU00169"/>
    </source>
</evidence>
<dbReference type="InterPro" id="IPR024187">
    <property type="entry name" value="Sig_transdc_resp-reg_cit/mal"/>
</dbReference>
<dbReference type="PANTHER" id="PTHR45526:SF1">
    <property type="entry name" value="TRANSCRIPTIONAL REGULATORY PROTEIN DCUR-RELATED"/>
    <property type="match status" value="1"/>
</dbReference>
<keyword evidence="13" id="KW-1185">Reference proteome</keyword>
<dbReference type="SUPFAM" id="SSF52172">
    <property type="entry name" value="CheY-like"/>
    <property type="match status" value="1"/>
</dbReference>
<keyword evidence="3 10" id="KW-0597">Phosphoprotein</keyword>
<feature type="domain" description="Response regulatory" evidence="11">
    <location>
        <begin position="3"/>
        <end position="121"/>
    </location>
</feature>
<dbReference type="RefSeq" id="WP_223073811.1">
    <property type="nucleotide sequence ID" value="NZ_JADMNK010000001.1"/>
</dbReference>
<keyword evidence="4 9" id="KW-0902">Two-component regulatory system</keyword>
<name>A0ABS7RQS8_9ENTR</name>
<keyword evidence="2 9" id="KW-0963">Cytoplasm</keyword>
<dbReference type="CDD" id="cd19925">
    <property type="entry name" value="REC_citrate_TCS"/>
    <property type="match status" value="1"/>
</dbReference>
<protein>
    <recommendedName>
        <fullName evidence="9">Transcriptional regulatory protein</fullName>
    </recommendedName>
</protein>
<evidence type="ECO:0000259" key="11">
    <source>
        <dbReference type="PROSITE" id="PS50110"/>
    </source>
</evidence>
<dbReference type="Proteomes" id="UP000706580">
    <property type="component" value="Unassembled WGS sequence"/>
</dbReference>
<evidence type="ECO:0000256" key="2">
    <source>
        <dbReference type="ARBA" id="ARBA00022490"/>
    </source>
</evidence>
<evidence type="ECO:0000313" key="12">
    <source>
        <dbReference type="EMBL" id="MBZ0056680.1"/>
    </source>
</evidence>
<reference evidence="12 13" key="1">
    <citation type="submission" date="2020-11" db="EMBL/GenBank/DDBJ databases">
        <title>Draft Genome of Enterobacter sp. strain EMC7.</title>
        <authorList>
            <person name="Barman P."/>
            <person name="Sinha S."/>
            <person name="Sen S."/>
            <person name="Chakraborty R."/>
        </authorList>
    </citation>
    <scope>NUCLEOTIDE SEQUENCE [LARGE SCALE GENOMIC DNA]</scope>
    <source>
        <strain evidence="12 13">EMC7</strain>
    </source>
</reference>
<evidence type="ECO:0000256" key="5">
    <source>
        <dbReference type="ARBA" id="ARBA00023015"/>
    </source>
</evidence>
<dbReference type="PANTHER" id="PTHR45526">
    <property type="entry name" value="TRANSCRIPTIONAL REGULATORY PROTEIN DPIA"/>
    <property type="match status" value="1"/>
</dbReference>
<dbReference type="NCBIfam" id="NF007750">
    <property type="entry name" value="PRK10430.1"/>
    <property type="match status" value="1"/>
</dbReference>
<comment type="caution">
    <text evidence="12">The sequence shown here is derived from an EMBL/GenBank/DDBJ whole genome shotgun (WGS) entry which is preliminary data.</text>
</comment>
<evidence type="ECO:0000256" key="1">
    <source>
        <dbReference type="ARBA" id="ARBA00004496"/>
    </source>
</evidence>
<evidence type="ECO:0000256" key="6">
    <source>
        <dbReference type="ARBA" id="ARBA00023125"/>
    </source>
</evidence>
<keyword evidence="7 9" id="KW-0010">Activator</keyword>
<comment type="subcellular location">
    <subcellularLocation>
        <location evidence="1 9">Cytoplasm</location>
    </subcellularLocation>
</comment>
<organism evidence="12 13">
    <name type="scientific">Leclercia barmai</name>
    <dbReference type="NCBI Taxonomy" id="2785629"/>
    <lineage>
        <taxon>Bacteria</taxon>
        <taxon>Pseudomonadati</taxon>
        <taxon>Pseudomonadota</taxon>
        <taxon>Gammaproteobacteria</taxon>
        <taxon>Enterobacterales</taxon>
        <taxon>Enterobacteriaceae</taxon>
        <taxon>Leclercia</taxon>
    </lineage>
</organism>
<evidence type="ECO:0000256" key="9">
    <source>
        <dbReference type="PIRNR" id="PIRNR006171"/>
    </source>
</evidence>
<evidence type="ECO:0000256" key="3">
    <source>
        <dbReference type="ARBA" id="ARBA00022553"/>
    </source>
</evidence>
<dbReference type="PROSITE" id="PS50110">
    <property type="entry name" value="RESPONSE_REGULATORY"/>
    <property type="match status" value="1"/>
</dbReference>
<dbReference type="EMBL" id="JADMNK010000001">
    <property type="protein sequence ID" value="MBZ0056680.1"/>
    <property type="molecule type" value="Genomic_DNA"/>
</dbReference>
<keyword evidence="6 9" id="KW-0238">DNA-binding</keyword>
<dbReference type="Gene3D" id="3.40.50.2300">
    <property type="match status" value="1"/>
</dbReference>
<keyword evidence="5 9" id="KW-0805">Transcription regulation</keyword>
<evidence type="ECO:0000256" key="4">
    <source>
        <dbReference type="ARBA" id="ARBA00023012"/>
    </source>
</evidence>
<accession>A0ABS7RQS8</accession>
<gene>
    <name evidence="12" type="primary">dcuR</name>
    <name evidence="12" type="ORF">ITX56_02415</name>
</gene>
<evidence type="ECO:0000256" key="8">
    <source>
        <dbReference type="ARBA" id="ARBA00023163"/>
    </source>
</evidence>